<feature type="compositionally biased region" description="Basic and acidic residues" evidence="1">
    <location>
        <begin position="188"/>
        <end position="267"/>
    </location>
</feature>
<dbReference type="EMBL" id="DS114095">
    <property type="protein sequence ID" value="EAX90595.1"/>
    <property type="molecule type" value="Genomic_DNA"/>
</dbReference>
<sequence>MLYQINDYDAHKSTLVMASIDKLNQYIFNFEFKHSKDFERFKEKFLDIFNSYIRIVSDLKPGNITADGQFLALLPGEKEALKCFAVIQKLAKWEFQLHFFAAGHENAGILTEITKNIVLSTELEITKLGNQSVFSQSFVFRDANQPVSQSIHIKCGSIEEMMEFLSTFHAFITLAQMNKLYPVEKPVTKETPKITNPEPKKEEEPKENTKNKSSEEQTQKKQEENTKNKSSEEQTQKKQEENTKNKSSEEQTQKKQEEIIKNEENPKELPQVSSESSDNEYYDSDESSDKPNQNTKEKQTTKEQPINNSETDQKVKVLYEKPQNTKQNEQKEEISKDKNEIKEEKQEISEKEKEVHVPENKQVNNQILSENKDKKEDKSEIKIKEEKSPEIKVLYQKPHVVKEEEPIKVVEIKDKKEENSEIKVLYEKPQKPKEPINNSETNDNKPEKSETNVKKTEKEETKESKPEISGINVKKPEKEEIDVKKPEISEANDIKQEISETNDNKKEKSETNQISGEEIVENGQNEEKQQNEIISDKSEVTKSELPPDYYYISPFEGKPFKFKPEENQQIQFGHIYEEDLVPDASDVKYLDLNEKVTFSQKISKKENFTENLSLFVKPSTVDFTQSEIENILSNSLSEFQDDNDRISDKFTKPSFEGIGIINEHNFSKMTSKFEFDTSLLFEENKINFKPTKSEKPNCPFIEELSRTVQSMRISGLSVHREEIDSLKLTPLLTSLFLNDRKEGMSLESIKSILPSYEKEIDEFCRKSDITLQIFNFCIYGLNDKFILPFFRIIRRKWTWIDDNYNESSLLKNDNVLETIIDLLEPLVVYHTFVLSASISIDEEIINKYSKKAFSYRTMIDLPNAKENHEIFVKTVSDCLFDGLKIDLLDFVSAVSKEYKDIELEITVKKAKKLPPKQYARTIVGDALSTNNLLKWICMFISRADKSTFENDANLFDPYRYNLILKSLVLSLK</sequence>
<evidence type="ECO:0008006" key="4">
    <source>
        <dbReference type="Google" id="ProtNLM"/>
    </source>
</evidence>
<feature type="compositionally biased region" description="Basic and acidic residues" evidence="1">
    <location>
        <begin position="442"/>
        <end position="466"/>
    </location>
</feature>
<gene>
    <name evidence="2" type="ORF">TVAG_415720</name>
</gene>
<feature type="region of interest" description="Disordered" evidence="1">
    <location>
        <begin position="411"/>
        <end position="529"/>
    </location>
</feature>
<reference evidence="2" key="1">
    <citation type="submission" date="2006-10" db="EMBL/GenBank/DDBJ databases">
        <authorList>
            <person name="Amadeo P."/>
            <person name="Zhao Q."/>
            <person name="Wortman J."/>
            <person name="Fraser-Liggett C."/>
            <person name="Carlton J."/>
        </authorList>
    </citation>
    <scope>NUCLEOTIDE SEQUENCE</scope>
    <source>
        <strain evidence="2">G3</strain>
    </source>
</reference>
<reference evidence="2" key="2">
    <citation type="journal article" date="2007" name="Science">
        <title>Draft genome sequence of the sexually transmitted pathogen Trichomonas vaginalis.</title>
        <authorList>
            <person name="Carlton J.M."/>
            <person name="Hirt R.P."/>
            <person name="Silva J.C."/>
            <person name="Delcher A.L."/>
            <person name="Schatz M."/>
            <person name="Zhao Q."/>
            <person name="Wortman J.R."/>
            <person name="Bidwell S.L."/>
            <person name="Alsmark U.C.M."/>
            <person name="Besteiro S."/>
            <person name="Sicheritz-Ponten T."/>
            <person name="Noel C.J."/>
            <person name="Dacks J.B."/>
            <person name="Foster P.G."/>
            <person name="Simillion C."/>
            <person name="Van de Peer Y."/>
            <person name="Miranda-Saavedra D."/>
            <person name="Barton G.J."/>
            <person name="Westrop G.D."/>
            <person name="Mueller S."/>
            <person name="Dessi D."/>
            <person name="Fiori P.L."/>
            <person name="Ren Q."/>
            <person name="Paulsen I."/>
            <person name="Zhang H."/>
            <person name="Bastida-Corcuera F.D."/>
            <person name="Simoes-Barbosa A."/>
            <person name="Brown M.T."/>
            <person name="Hayes R.D."/>
            <person name="Mukherjee M."/>
            <person name="Okumura C.Y."/>
            <person name="Schneider R."/>
            <person name="Smith A.J."/>
            <person name="Vanacova S."/>
            <person name="Villalvazo M."/>
            <person name="Haas B.J."/>
            <person name="Pertea M."/>
            <person name="Feldblyum T.V."/>
            <person name="Utterback T.R."/>
            <person name="Shu C.L."/>
            <person name="Osoegawa K."/>
            <person name="de Jong P.J."/>
            <person name="Hrdy I."/>
            <person name="Horvathova L."/>
            <person name="Zubacova Z."/>
            <person name="Dolezal P."/>
            <person name="Malik S.B."/>
            <person name="Logsdon J.M. Jr."/>
            <person name="Henze K."/>
            <person name="Gupta A."/>
            <person name="Wang C.C."/>
            <person name="Dunne R.L."/>
            <person name="Upcroft J.A."/>
            <person name="Upcroft P."/>
            <person name="White O."/>
            <person name="Salzberg S.L."/>
            <person name="Tang P."/>
            <person name="Chiu C.-H."/>
            <person name="Lee Y.-S."/>
            <person name="Embley T.M."/>
            <person name="Coombs G.H."/>
            <person name="Mottram J.C."/>
            <person name="Tachezy J."/>
            <person name="Fraser-Liggett C.M."/>
            <person name="Johnson P.J."/>
        </authorList>
    </citation>
    <scope>NUCLEOTIDE SEQUENCE [LARGE SCALE GENOMIC DNA]</scope>
    <source>
        <strain evidence="2">G3</strain>
    </source>
</reference>
<dbReference type="VEuPathDB" id="TrichDB:TVAG_415720"/>
<evidence type="ECO:0000313" key="2">
    <source>
        <dbReference type="EMBL" id="EAX90595.1"/>
    </source>
</evidence>
<dbReference type="VEuPathDB" id="TrichDB:TVAGG3_0106340"/>
<name>A2FWW6_TRIV3</name>
<feature type="compositionally biased region" description="Basic and acidic residues" evidence="1">
    <location>
        <begin position="328"/>
        <end position="359"/>
    </location>
</feature>
<accession>A2FWW6</accession>
<protein>
    <recommendedName>
        <fullName evidence="4">RUN domain-containing protein</fullName>
    </recommendedName>
</protein>
<dbReference type="AlphaFoldDB" id="A2FWW6"/>
<feature type="region of interest" description="Disordered" evidence="1">
    <location>
        <begin position="188"/>
        <end position="387"/>
    </location>
</feature>
<evidence type="ECO:0000256" key="1">
    <source>
        <dbReference type="SAM" id="MobiDB-lite"/>
    </source>
</evidence>
<feature type="compositionally biased region" description="Basic and acidic residues" evidence="1">
    <location>
        <begin position="370"/>
        <end position="387"/>
    </location>
</feature>
<feature type="compositionally biased region" description="Basic and acidic residues" evidence="1">
    <location>
        <begin position="474"/>
        <end position="510"/>
    </location>
</feature>
<feature type="compositionally biased region" description="Acidic residues" evidence="1">
    <location>
        <begin position="277"/>
        <end position="286"/>
    </location>
</feature>
<dbReference type="KEGG" id="tva:4748282"/>
<dbReference type="RefSeq" id="XP_001303525.1">
    <property type="nucleotide sequence ID" value="XM_001303524.1"/>
</dbReference>
<dbReference type="InParanoid" id="A2FWW6"/>
<proteinExistence type="predicted"/>
<evidence type="ECO:0000313" key="3">
    <source>
        <dbReference type="Proteomes" id="UP000001542"/>
    </source>
</evidence>
<dbReference type="Proteomes" id="UP000001542">
    <property type="component" value="Unassembled WGS sequence"/>
</dbReference>
<organism evidence="2 3">
    <name type="scientific">Trichomonas vaginalis (strain ATCC PRA-98 / G3)</name>
    <dbReference type="NCBI Taxonomy" id="412133"/>
    <lineage>
        <taxon>Eukaryota</taxon>
        <taxon>Metamonada</taxon>
        <taxon>Parabasalia</taxon>
        <taxon>Trichomonadida</taxon>
        <taxon>Trichomonadidae</taxon>
        <taxon>Trichomonas</taxon>
    </lineage>
</organism>
<keyword evidence="3" id="KW-1185">Reference proteome</keyword>
<feature type="compositionally biased region" description="Basic and acidic residues" evidence="1">
    <location>
        <begin position="411"/>
        <end position="434"/>
    </location>
</feature>